<comment type="cofactor">
    <cofactor evidence="1">
        <name>pantetheine 4'-phosphate</name>
        <dbReference type="ChEBI" id="CHEBI:47942"/>
    </cofactor>
</comment>
<dbReference type="InterPro" id="IPR045851">
    <property type="entry name" value="AMP-bd_C_sf"/>
</dbReference>
<evidence type="ECO:0000256" key="3">
    <source>
        <dbReference type="ARBA" id="ARBA00022553"/>
    </source>
</evidence>
<dbReference type="InterPro" id="IPR020806">
    <property type="entry name" value="PKS_PP-bd"/>
</dbReference>
<dbReference type="InterPro" id="IPR000873">
    <property type="entry name" value="AMP-dep_synth/lig_dom"/>
</dbReference>
<comment type="caution">
    <text evidence="6">The sequence shown here is derived from an EMBL/GenBank/DDBJ whole genome shotgun (WGS) entry which is preliminary data.</text>
</comment>
<feature type="domain" description="Carrier" evidence="5">
    <location>
        <begin position="968"/>
        <end position="1043"/>
    </location>
</feature>
<dbReference type="GO" id="GO:0031177">
    <property type="term" value="F:phosphopantetheine binding"/>
    <property type="evidence" value="ECO:0007669"/>
    <property type="project" value="InterPro"/>
</dbReference>
<dbReference type="SUPFAM" id="SSF56801">
    <property type="entry name" value="Acetyl-CoA synthetase-like"/>
    <property type="match status" value="1"/>
</dbReference>
<keyword evidence="3" id="KW-0597">Phosphoprotein</keyword>
<dbReference type="SMART" id="SM00823">
    <property type="entry name" value="PKS_PP"/>
    <property type="match status" value="1"/>
</dbReference>
<dbReference type="InterPro" id="IPR023213">
    <property type="entry name" value="CAT-like_dom_sf"/>
</dbReference>
<gene>
    <name evidence="6" type="ORF">NDR86_19515</name>
</gene>
<evidence type="ECO:0000256" key="1">
    <source>
        <dbReference type="ARBA" id="ARBA00001957"/>
    </source>
</evidence>
<keyword evidence="2" id="KW-0596">Phosphopantetheine</keyword>
<dbReference type="PROSITE" id="PS50075">
    <property type="entry name" value="CARRIER"/>
    <property type="match status" value="1"/>
</dbReference>
<dbReference type="InterPro" id="IPR006162">
    <property type="entry name" value="Ppantetheine_attach_site"/>
</dbReference>
<dbReference type="Pfam" id="PF00668">
    <property type="entry name" value="Condensation"/>
    <property type="match status" value="1"/>
</dbReference>
<protein>
    <submittedName>
        <fullName evidence="6">Amino acid adenylation domain-containing protein</fullName>
    </submittedName>
</protein>
<dbReference type="PANTHER" id="PTHR45527:SF1">
    <property type="entry name" value="FATTY ACID SYNTHASE"/>
    <property type="match status" value="1"/>
</dbReference>
<dbReference type="GO" id="GO:0043041">
    <property type="term" value="P:amino acid activation for nonribosomal peptide biosynthetic process"/>
    <property type="evidence" value="ECO:0007669"/>
    <property type="project" value="TreeGrafter"/>
</dbReference>
<accession>A0A9X2E7R1</accession>
<dbReference type="InterPro" id="IPR036736">
    <property type="entry name" value="ACP-like_sf"/>
</dbReference>
<dbReference type="InterPro" id="IPR001031">
    <property type="entry name" value="Thioesterase"/>
</dbReference>
<dbReference type="RefSeq" id="WP_251913930.1">
    <property type="nucleotide sequence ID" value="NZ_JAMRXG010000008.1"/>
</dbReference>
<dbReference type="GO" id="GO:0044550">
    <property type="term" value="P:secondary metabolite biosynthetic process"/>
    <property type="evidence" value="ECO:0007669"/>
    <property type="project" value="TreeGrafter"/>
</dbReference>
<dbReference type="EMBL" id="JAMRXG010000008">
    <property type="protein sequence ID" value="MCM6775667.1"/>
    <property type="molecule type" value="Genomic_DNA"/>
</dbReference>
<dbReference type="InterPro" id="IPR010071">
    <property type="entry name" value="AA_adenyl_dom"/>
</dbReference>
<dbReference type="Pfam" id="PF00975">
    <property type="entry name" value="Thioesterase"/>
    <property type="match status" value="1"/>
</dbReference>
<dbReference type="Gene3D" id="3.30.300.30">
    <property type="match status" value="1"/>
</dbReference>
<dbReference type="GO" id="GO:0008610">
    <property type="term" value="P:lipid biosynthetic process"/>
    <property type="evidence" value="ECO:0007669"/>
    <property type="project" value="UniProtKB-ARBA"/>
</dbReference>
<evidence type="ECO:0000256" key="2">
    <source>
        <dbReference type="ARBA" id="ARBA00022450"/>
    </source>
</evidence>
<dbReference type="InterPro" id="IPR025110">
    <property type="entry name" value="AMP-bd_C"/>
</dbReference>
<dbReference type="Pfam" id="PF00550">
    <property type="entry name" value="PP-binding"/>
    <property type="match status" value="1"/>
</dbReference>
<dbReference type="PANTHER" id="PTHR45527">
    <property type="entry name" value="NONRIBOSOMAL PEPTIDE SYNTHETASE"/>
    <property type="match status" value="1"/>
</dbReference>
<dbReference type="GO" id="GO:0005737">
    <property type="term" value="C:cytoplasm"/>
    <property type="evidence" value="ECO:0007669"/>
    <property type="project" value="TreeGrafter"/>
</dbReference>
<organism evidence="6 7">
    <name type="scientific">Nocardia pulmonis</name>
    <dbReference type="NCBI Taxonomy" id="2951408"/>
    <lineage>
        <taxon>Bacteria</taxon>
        <taxon>Bacillati</taxon>
        <taxon>Actinomycetota</taxon>
        <taxon>Actinomycetes</taxon>
        <taxon>Mycobacteriales</taxon>
        <taxon>Nocardiaceae</taxon>
        <taxon>Nocardia</taxon>
    </lineage>
</organism>
<feature type="region of interest" description="Disordered" evidence="4">
    <location>
        <begin position="949"/>
        <end position="971"/>
    </location>
</feature>
<dbReference type="Gene3D" id="3.40.50.1820">
    <property type="entry name" value="alpha/beta hydrolase"/>
    <property type="match status" value="1"/>
</dbReference>
<dbReference type="SUPFAM" id="SSF52777">
    <property type="entry name" value="CoA-dependent acyltransferases"/>
    <property type="match status" value="2"/>
</dbReference>
<dbReference type="Proteomes" id="UP001139157">
    <property type="component" value="Unassembled WGS sequence"/>
</dbReference>
<dbReference type="InterPro" id="IPR001242">
    <property type="entry name" value="Condensation_dom"/>
</dbReference>
<dbReference type="PROSITE" id="PS00455">
    <property type="entry name" value="AMP_BINDING"/>
    <property type="match status" value="1"/>
</dbReference>
<sequence>MLTVRPDAAVRRTHPLSKAQWGWWLAQQLHPAVPMTVAMYLDLAGPLDIDLLARSARQAARELESPHLRVCVVDGTPCQYVDLEAPLPFDTVDTTSEADPVAAALDRMERDYSAPLDPRADRPTVAVLFTVGPDRHLMYLRSHHIFLDGVGAAAVVRRTAELYRAALSTERPSPAKPLASEALPVARLLEDERAYQDSSRADADRAYWHDRLAGVDEPVSLTVENAPPQARPHHSTATLDPATARLLALAKAAHGATFPELTIAAFACYLARMTGSAEVVLTLPVTARPTAALRRSAGSLSNVVPLRLRDLDVATVGEIIAQVRSAVIGALRHQRHRHEDIRRENPSLRAGFGPVVNVLGFIAPLRFGPLVGHGRVLALGPVADLQVNGYQVGPDERSVCVDFQANPARYRHETMIRHQHAFLNYFAHFLAAEKDCVAADLDPAPKPVPPPSPPGSVRTLPELLRAAMTPDAVAVSDRDRTLTYRELDEASSRWSRALLARGAGPGDLVVVAVPRSAESVLALWAVAKSGACFVPIDPDDPPLRVATVISNCAARWGITVGSVRDRLPNGDSGGRANGSGGVDWLVLDDPGDAARAARLAATPITDADRPRPLRPAHPAYLIHTSGTTGTPKGVVVGHHGLGALTDYLVEHYGLNRDSVLLHSHTATFDAHLLELLGAFAAGGRLVVAPPTVIAGAELARLIRTGGCTVFQTAPAVLATLAPDRVPGLEVVAVGGAPCPATLVREWAPHVRLFNGYGPTEATVMATETGALTAHEPVTIGRALPGMLAAVLDSRLRCAPAGARGELYLGGPALAHGYLHDPAGTAARFIANPFGGGDRLYRTGDLVGSRPDGAFEYLRRLDGQLELHGRRIEPTEIEAALLAVPGITAAAVTVADARRPGARLVGYVVAAEGIGFDAPAALRRLRDTLPAAMVPAMLIELDRMPLSGNGKIDRSALPPPARGTRPTREPQTELERLVATRYGAALGADNVGRDDDFFELGGNSLLAVAVSAEIAAATGVPVTVRWLYATPTVGALAARIAGYDGRDADDDALGVLLPLRRKGTRPPLFCVHSAVPLAWCYAGLAQHITDRPVYGLQAAVLTSGADAATIDELVDDYLDAIRAVQPQGPYHLLGWSLGGQIAHALAVRLRADGEEVAVLAMLDSVVVPPGTEPPTPPRMRDLLTHLLGDEPDDADDAPDLTAAEAAAELARAPGSFGTGLTASRLERLHRGYVAGVALAHGYRPRVFDGDLLYFSATRGVTAALDARMWRPYVTGELIEHPVDATHAQLTNSAVVAVIGPILARRLKRVAESALSR</sequence>
<dbReference type="InterPro" id="IPR020845">
    <property type="entry name" value="AMP-binding_CS"/>
</dbReference>
<dbReference type="NCBIfam" id="TIGR01733">
    <property type="entry name" value="AA-adenyl-dom"/>
    <property type="match status" value="1"/>
</dbReference>
<evidence type="ECO:0000259" key="5">
    <source>
        <dbReference type="PROSITE" id="PS50075"/>
    </source>
</evidence>
<dbReference type="GO" id="GO:0003824">
    <property type="term" value="F:catalytic activity"/>
    <property type="evidence" value="ECO:0007669"/>
    <property type="project" value="InterPro"/>
</dbReference>
<dbReference type="Gene3D" id="3.30.559.30">
    <property type="entry name" value="Nonribosomal peptide synthetase, condensation domain"/>
    <property type="match status" value="1"/>
</dbReference>
<dbReference type="Pfam" id="PF13193">
    <property type="entry name" value="AMP-binding_C"/>
    <property type="match status" value="1"/>
</dbReference>
<dbReference type="Gene3D" id="3.40.50.980">
    <property type="match status" value="2"/>
</dbReference>
<dbReference type="SUPFAM" id="SSF47336">
    <property type="entry name" value="ACP-like"/>
    <property type="match status" value="1"/>
</dbReference>
<dbReference type="Gene3D" id="2.30.38.10">
    <property type="entry name" value="Luciferase, Domain 3"/>
    <property type="match status" value="1"/>
</dbReference>
<dbReference type="InterPro" id="IPR009081">
    <property type="entry name" value="PP-bd_ACP"/>
</dbReference>
<dbReference type="InterPro" id="IPR029058">
    <property type="entry name" value="AB_hydrolase_fold"/>
</dbReference>
<name>A0A9X2E7R1_9NOCA</name>
<dbReference type="Pfam" id="PF00501">
    <property type="entry name" value="AMP-binding"/>
    <property type="match status" value="1"/>
</dbReference>
<dbReference type="SUPFAM" id="SSF53474">
    <property type="entry name" value="alpha/beta-Hydrolases"/>
    <property type="match status" value="1"/>
</dbReference>
<dbReference type="Gene3D" id="3.30.559.10">
    <property type="entry name" value="Chloramphenicol acetyltransferase-like domain"/>
    <property type="match status" value="1"/>
</dbReference>
<evidence type="ECO:0000256" key="4">
    <source>
        <dbReference type="SAM" id="MobiDB-lite"/>
    </source>
</evidence>
<keyword evidence="7" id="KW-1185">Reference proteome</keyword>
<dbReference type="CDD" id="cd05930">
    <property type="entry name" value="A_NRPS"/>
    <property type="match status" value="1"/>
</dbReference>
<evidence type="ECO:0000313" key="6">
    <source>
        <dbReference type="EMBL" id="MCM6775667.1"/>
    </source>
</evidence>
<reference evidence="6" key="1">
    <citation type="submission" date="2022-06" db="EMBL/GenBank/DDBJ databases">
        <title>Novel species in genus nocardia.</title>
        <authorList>
            <person name="Li F."/>
        </authorList>
    </citation>
    <scope>NUCLEOTIDE SEQUENCE</scope>
    <source>
        <strain evidence="6">CDC141</strain>
    </source>
</reference>
<proteinExistence type="predicted"/>
<evidence type="ECO:0000313" key="7">
    <source>
        <dbReference type="Proteomes" id="UP001139157"/>
    </source>
</evidence>
<dbReference type="PROSITE" id="PS00012">
    <property type="entry name" value="PHOSPHOPANTETHEINE"/>
    <property type="match status" value="1"/>
</dbReference>